<evidence type="ECO:0000313" key="2">
    <source>
        <dbReference type="EMBL" id="VEU38798.1"/>
    </source>
</evidence>
<evidence type="ECO:0000313" key="3">
    <source>
        <dbReference type="Proteomes" id="UP000291116"/>
    </source>
</evidence>
<evidence type="ECO:0000256" key="1">
    <source>
        <dbReference type="SAM" id="MobiDB-lite"/>
    </source>
</evidence>
<feature type="compositionally biased region" description="Basic and acidic residues" evidence="1">
    <location>
        <begin position="499"/>
        <end position="511"/>
    </location>
</feature>
<gene>
    <name evidence="2" type="ORF">PSNMU_V1.4_AUG-EV-PASAV3_0056300</name>
</gene>
<dbReference type="OrthoDB" id="2099474at2759"/>
<proteinExistence type="predicted"/>
<sequence>MNGSTGRKRSKPDSTSSIVLTPAAEAVASPSERCWKCKGRGKKFQKSTQCFDGPSCKVCNGAGIRKRSKRSQILASEPGKILNLRGYPADHVLRTVFPDGFAGPRAVWGGTHASVSDAKVSDKNTSSNNDTVGDLPRSLLPREGEVVGSLGCGDWRIYQISDGNKLTVDDFVCAWVAAEEMRKRGHGSNLHRSNPVIAKKNDDNGGIANDGAKMFGGRIDAPEDKSTSKQHRFNHADIGTGCGSVLMMTAWAFLGEIQSIGVEAQDVSFGCVKRGLEWNLGSDGTSPYDAVQVRQNDLRTWDGYGISIPKSIAQRESTTPHTERAGAISGENKKDPTPSTLGPPYHLITGTPPYFPLDSFVASQNHEQKVRCRVPTRGGAPDYIATASRFLLEEESDETTSANHVDAGSHATNSGGGVFCMVEAAFDKAEAGVLAAVEKHNMRVQRRVDVITRTGLPPRFSCWIMTKKKVSTNHKKAIPTNNLSKNETNDNAQTVSDADGNRKEIKRDNSSEKSPFPIETLTLRNADLSRTKEYTNAMEIMGWVDFEKSRHKTVKKLPKEDESNF</sequence>
<dbReference type="Proteomes" id="UP000291116">
    <property type="component" value="Unassembled WGS sequence"/>
</dbReference>
<feature type="region of interest" description="Disordered" evidence="1">
    <location>
        <begin position="1"/>
        <end position="22"/>
    </location>
</feature>
<feature type="compositionally biased region" description="Basic residues" evidence="1">
    <location>
        <begin position="1"/>
        <end position="10"/>
    </location>
</feature>
<feature type="region of interest" description="Disordered" evidence="1">
    <location>
        <begin position="314"/>
        <end position="343"/>
    </location>
</feature>
<dbReference type="EMBL" id="CAACVS010000187">
    <property type="protein sequence ID" value="VEU38798.1"/>
    <property type="molecule type" value="Genomic_DNA"/>
</dbReference>
<feature type="region of interest" description="Disordered" evidence="1">
    <location>
        <begin position="117"/>
        <end position="138"/>
    </location>
</feature>
<accession>A0A448Z9Y0</accession>
<dbReference type="AlphaFoldDB" id="A0A448Z9Y0"/>
<keyword evidence="3" id="KW-1185">Reference proteome</keyword>
<organism evidence="2 3">
    <name type="scientific">Pseudo-nitzschia multistriata</name>
    <dbReference type="NCBI Taxonomy" id="183589"/>
    <lineage>
        <taxon>Eukaryota</taxon>
        <taxon>Sar</taxon>
        <taxon>Stramenopiles</taxon>
        <taxon>Ochrophyta</taxon>
        <taxon>Bacillariophyta</taxon>
        <taxon>Bacillariophyceae</taxon>
        <taxon>Bacillariophycidae</taxon>
        <taxon>Bacillariales</taxon>
        <taxon>Bacillariaceae</taxon>
        <taxon>Pseudo-nitzschia</taxon>
    </lineage>
</organism>
<feature type="compositionally biased region" description="Polar residues" evidence="1">
    <location>
        <begin position="479"/>
        <end position="496"/>
    </location>
</feature>
<dbReference type="Gene3D" id="3.40.50.150">
    <property type="entry name" value="Vaccinia Virus protein VP39"/>
    <property type="match status" value="1"/>
</dbReference>
<feature type="region of interest" description="Disordered" evidence="1">
    <location>
        <begin position="478"/>
        <end position="517"/>
    </location>
</feature>
<name>A0A448Z9Y0_9STRA</name>
<reference evidence="2 3" key="1">
    <citation type="submission" date="2019-01" db="EMBL/GenBank/DDBJ databases">
        <authorList>
            <person name="Ferrante I. M."/>
        </authorList>
    </citation>
    <scope>NUCLEOTIDE SEQUENCE [LARGE SCALE GENOMIC DNA]</scope>
    <source>
        <strain evidence="2 3">B856</strain>
    </source>
</reference>
<dbReference type="InterPro" id="IPR029063">
    <property type="entry name" value="SAM-dependent_MTases_sf"/>
</dbReference>
<protein>
    <submittedName>
        <fullName evidence="2">Uncharacterized protein</fullName>
    </submittedName>
</protein>